<gene>
    <name evidence="3" type="ORF">ACFQLX_17365</name>
</gene>
<evidence type="ECO:0000313" key="3">
    <source>
        <dbReference type="EMBL" id="MFC7219918.1"/>
    </source>
</evidence>
<comment type="caution">
    <text evidence="3">The sequence shown here is derived from an EMBL/GenBank/DDBJ whole genome shotgun (WGS) entry which is preliminary data.</text>
</comment>
<dbReference type="RefSeq" id="WP_386416148.1">
    <property type="nucleotide sequence ID" value="NZ_JBHSZO010000026.1"/>
</dbReference>
<keyword evidence="1" id="KW-0680">Restriction system</keyword>
<reference evidence="4" key="1">
    <citation type="journal article" date="2019" name="Int. J. Syst. Evol. Microbiol.">
        <title>The Global Catalogue of Microorganisms (GCM) 10K type strain sequencing project: providing services to taxonomists for standard genome sequencing and annotation.</title>
        <authorList>
            <consortium name="The Broad Institute Genomics Platform"/>
            <consortium name="The Broad Institute Genome Sequencing Center for Infectious Disease"/>
            <person name="Wu L."/>
            <person name="Ma J."/>
        </authorList>
    </citation>
    <scope>NUCLEOTIDE SEQUENCE [LARGE SCALE GENOMIC DNA]</scope>
    <source>
        <strain evidence="4">CGMCC 1.13681</strain>
    </source>
</reference>
<dbReference type="SUPFAM" id="SSF116734">
    <property type="entry name" value="DNA methylase specificity domain"/>
    <property type="match status" value="1"/>
</dbReference>
<evidence type="ECO:0000313" key="4">
    <source>
        <dbReference type="Proteomes" id="UP001596413"/>
    </source>
</evidence>
<dbReference type="EMBL" id="JBHSZO010000026">
    <property type="protein sequence ID" value="MFC7219918.1"/>
    <property type="molecule type" value="Genomic_DNA"/>
</dbReference>
<protein>
    <submittedName>
        <fullName evidence="3">Restriction endonuclease</fullName>
    </submittedName>
</protein>
<dbReference type="InterPro" id="IPR044946">
    <property type="entry name" value="Restrct_endonuc_typeI_TRD_sf"/>
</dbReference>
<sequence length="505" mass="55823">MTESLGSVAPIGLKVSDVFSVMRGRSYRDPKAPPGKSGTVRILRLPDLGRSGGVGPPNDRTEWVPAGREAELLQPGDILVTRTFAPGLGRGVVVREADLPAVANEYLLYLRPKSEVPELYVQLILTYLRSGVLDRIATRTANMSRVSLPTLADVRLPERDDTLTEALEEIVVAGEELRRWSEEAGAVVGGIFGFDGSTRPRARGRVIEAGQLLRLRADAASQLDDFGYTVRTRFPYPIALRWREVEARVSSEDLRRAYTAVLAAAEILLAYCALLTAALAREASIELSNVAALRNKLIGRGGGGPGIGEWTVILQEISGERKRRGLPDEHPLHDLGQLLNDDDAEEARKRLAKRRNNESHERRVDDVDLPTALAGALEDLKLLLRRAMFLADMPLIEVTSVDWNSFRNEAALGFRRLMGDHPVVPTETMKHGSSAVERHSLYLVGRDRSLHLLRPFLVGKVCSECRTWSTFHVDKVEGKIVMKTLEHGHLQREADEVSLQEAGLL</sequence>
<keyword evidence="3" id="KW-0378">Hydrolase</keyword>
<name>A0ABW2GK57_9ACTN</name>
<organism evidence="3 4">
    <name type="scientific">Streptomyces polyrhachis</name>
    <dbReference type="NCBI Taxonomy" id="1282885"/>
    <lineage>
        <taxon>Bacteria</taxon>
        <taxon>Bacillati</taxon>
        <taxon>Actinomycetota</taxon>
        <taxon>Actinomycetes</taxon>
        <taxon>Kitasatosporales</taxon>
        <taxon>Streptomycetaceae</taxon>
        <taxon>Streptomyces</taxon>
    </lineage>
</organism>
<dbReference type="GO" id="GO:0004519">
    <property type="term" value="F:endonuclease activity"/>
    <property type="evidence" value="ECO:0007669"/>
    <property type="project" value="UniProtKB-KW"/>
</dbReference>
<accession>A0ABW2GK57</accession>
<dbReference type="Gene3D" id="3.90.220.20">
    <property type="entry name" value="DNA methylase specificity domains"/>
    <property type="match status" value="1"/>
</dbReference>
<keyword evidence="3" id="KW-0255">Endonuclease</keyword>
<evidence type="ECO:0000256" key="2">
    <source>
        <dbReference type="ARBA" id="ARBA00023125"/>
    </source>
</evidence>
<keyword evidence="4" id="KW-1185">Reference proteome</keyword>
<evidence type="ECO:0000256" key="1">
    <source>
        <dbReference type="ARBA" id="ARBA00022747"/>
    </source>
</evidence>
<keyword evidence="3" id="KW-0540">Nuclease</keyword>
<dbReference type="Proteomes" id="UP001596413">
    <property type="component" value="Unassembled WGS sequence"/>
</dbReference>
<proteinExistence type="predicted"/>
<keyword evidence="2" id="KW-0238">DNA-binding</keyword>